<evidence type="ECO:0000313" key="20">
    <source>
        <dbReference type="Proteomes" id="UP000198771"/>
    </source>
</evidence>
<dbReference type="InterPro" id="IPR003593">
    <property type="entry name" value="AAA+_ATPase"/>
</dbReference>
<evidence type="ECO:0000313" key="19">
    <source>
        <dbReference type="EMBL" id="SDB54140.1"/>
    </source>
</evidence>
<dbReference type="InterPro" id="IPR058031">
    <property type="entry name" value="AAA_lid_NorR"/>
</dbReference>
<name>A0A1G6E9W6_9BACT</name>
<dbReference type="AlphaFoldDB" id="A0A1G6E9W6"/>
<dbReference type="PROSITE" id="PS50045">
    <property type="entry name" value="SIGMA54_INTERACT_4"/>
    <property type="match status" value="1"/>
</dbReference>
<dbReference type="InterPro" id="IPR002078">
    <property type="entry name" value="Sigma_54_int"/>
</dbReference>
<dbReference type="InterPro" id="IPR025943">
    <property type="entry name" value="Sigma_54_int_dom_ATP-bd_2"/>
</dbReference>
<evidence type="ECO:0000256" key="14">
    <source>
        <dbReference type="ARBA" id="ARBA00029881"/>
    </source>
</evidence>
<evidence type="ECO:0000256" key="9">
    <source>
        <dbReference type="ARBA" id="ARBA00023015"/>
    </source>
</evidence>
<dbReference type="Pfam" id="PF25601">
    <property type="entry name" value="AAA_lid_14"/>
    <property type="match status" value="1"/>
</dbReference>
<dbReference type="GO" id="GO:0000160">
    <property type="term" value="P:phosphorelay signal transduction system"/>
    <property type="evidence" value="ECO:0007669"/>
    <property type="project" value="UniProtKB-KW"/>
</dbReference>
<comment type="subcellular location">
    <subcellularLocation>
        <location evidence="1">Cytoplasm</location>
    </subcellularLocation>
</comment>
<dbReference type="STRING" id="617002.SAMN05660653_02705"/>
<dbReference type="Gene3D" id="3.40.50.300">
    <property type="entry name" value="P-loop containing nucleotide triphosphate hydrolases"/>
    <property type="match status" value="1"/>
</dbReference>
<dbReference type="InterPro" id="IPR027417">
    <property type="entry name" value="P-loop_NTPase"/>
</dbReference>
<keyword evidence="13" id="KW-0535">Nitrogen fixation</keyword>
<dbReference type="PROSITE" id="PS00688">
    <property type="entry name" value="SIGMA54_INTERACT_3"/>
    <property type="match status" value="1"/>
</dbReference>
<dbReference type="SMART" id="SM00448">
    <property type="entry name" value="REC"/>
    <property type="match status" value="1"/>
</dbReference>
<keyword evidence="5 16" id="KW-0597">Phosphoprotein</keyword>
<sequence length="469" mass="52607">MTTDQQNHPNTRMSSHILVIDDEQNYLLLLETLLDDEGHVVTALQNPELALAYLEESEVDVIITDMKMPKLTGQDVLTHVQKNYPHIPVLIMTAYGSIDAAVVAMRHGAFDYITKPFANDELILSVRKAVQLSQAQRRYRLLSENLEQRYGLHQIIGRSKAMLRVLDMVDRAAPSKSTAMITGESGTGKELIAKAIHFTSPRKSGPFITVNCMALNPGVLESELFGHEKGSFTGAVARKRGRFELAHGGTLFLDEVGELSQDLQVKLLRVLQERSFERVGGSEPISVDIRIVVATNKDLPTAVQSGEFREDLYYRLNVVQIPLPPLRERREDIPLLAAHFLKKFTEENASPIKGFTSDVIDYLTAYEWPGNVRQLENVVERCVVMAGDDMVRVEDLPPEIKDEEAQFKSAVDLLPSRLNLADTLEKIEAALIRRSLVQTNFVQVKTADMLGISKSLLQYKLKKYKLTGN</sequence>
<dbReference type="SUPFAM" id="SSF52172">
    <property type="entry name" value="CheY-like"/>
    <property type="match status" value="1"/>
</dbReference>
<dbReference type="Gene3D" id="3.40.50.2300">
    <property type="match status" value="1"/>
</dbReference>
<evidence type="ECO:0000256" key="7">
    <source>
        <dbReference type="ARBA" id="ARBA00022840"/>
    </source>
</evidence>
<dbReference type="Pfam" id="PF00158">
    <property type="entry name" value="Sigma54_activat"/>
    <property type="match status" value="1"/>
</dbReference>
<evidence type="ECO:0000256" key="15">
    <source>
        <dbReference type="ARBA" id="ARBA00031910"/>
    </source>
</evidence>
<evidence type="ECO:0000259" key="17">
    <source>
        <dbReference type="PROSITE" id="PS50045"/>
    </source>
</evidence>
<keyword evidence="7" id="KW-0067">ATP-binding</keyword>
<gene>
    <name evidence="19" type="ORF">SAMN05660653_02705</name>
</gene>
<accession>A0A1G6E9W6</accession>
<evidence type="ECO:0000256" key="6">
    <source>
        <dbReference type="ARBA" id="ARBA00022741"/>
    </source>
</evidence>
<dbReference type="GO" id="GO:0043565">
    <property type="term" value="F:sequence-specific DNA binding"/>
    <property type="evidence" value="ECO:0007669"/>
    <property type="project" value="InterPro"/>
</dbReference>
<evidence type="ECO:0000256" key="16">
    <source>
        <dbReference type="PROSITE-ProRule" id="PRU00169"/>
    </source>
</evidence>
<dbReference type="Gene3D" id="1.10.8.60">
    <property type="match status" value="1"/>
</dbReference>
<evidence type="ECO:0000256" key="1">
    <source>
        <dbReference type="ARBA" id="ARBA00004496"/>
    </source>
</evidence>
<evidence type="ECO:0000256" key="10">
    <source>
        <dbReference type="ARBA" id="ARBA00023125"/>
    </source>
</evidence>
<dbReference type="FunFam" id="3.40.50.2300:FF:000018">
    <property type="entry name" value="DNA-binding transcriptional regulator NtrC"/>
    <property type="match status" value="1"/>
</dbReference>
<evidence type="ECO:0000256" key="12">
    <source>
        <dbReference type="ARBA" id="ARBA00023163"/>
    </source>
</evidence>
<evidence type="ECO:0000256" key="8">
    <source>
        <dbReference type="ARBA" id="ARBA00023012"/>
    </source>
</evidence>
<dbReference type="SUPFAM" id="SSF46689">
    <property type="entry name" value="Homeodomain-like"/>
    <property type="match status" value="1"/>
</dbReference>
<dbReference type="PROSITE" id="PS50110">
    <property type="entry name" value="RESPONSE_REGULATORY"/>
    <property type="match status" value="1"/>
</dbReference>
<keyword evidence="11" id="KW-0010">Activator</keyword>
<dbReference type="InterPro" id="IPR011006">
    <property type="entry name" value="CheY-like_superfamily"/>
</dbReference>
<dbReference type="PANTHER" id="PTHR32071:SF95">
    <property type="entry name" value="DNA-BINDING TRANSCRIPTIONAL REGULATOR NTRC"/>
    <property type="match status" value="1"/>
</dbReference>
<proteinExistence type="predicted"/>
<evidence type="ECO:0000256" key="11">
    <source>
        <dbReference type="ARBA" id="ARBA00023159"/>
    </source>
</evidence>
<dbReference type="PANTHER" id="PTHR32071">
    <property type="entry name" value="TRANSCRIPTIONAL REGULATORY PROTEIN"/>
    <property type="match status" value="1"/>
</dbReference>
<dbReference type="GO" id="GO:0005524">
    <property type="term" value="F:ATP binding"/>
    <property type="evidence" value="ECO:0007669"/>
    <property type="project" value="UniProtKB-KW"/>
</dbReference>
<keyword evidence="3" id="KW-0963">Cytoplasm</keyword>
<dbReference type="SMART" id="SM00382">
    <property type="entry name" value="AAA"/>
    <property type="match status" value="1"/>
</dbReference>
<evidence type="ECO:0000256" key="3">
    <source>
        <dbReference type="ARBA" id="ARBA00022490"/>
    </source>
</evidence>
<organism evidence="19 20">
    <name type="scientific">Desulfonatronum thiosulfatophilum</name>
    <dbReference type="NCBI Taxonomy" id="617002"/>
    <lineage>
        <taxon>Bacteria</taxon>
        <taxon>Pseudomonadati</taxon>
        <taxon>Thermodesulfobacteriota</taxon>
        <taxon>Desulfovibrionia</taxon>
        <taxon>Desulfovibrionales</taxon>
        <taxon>Desulfonatronaceae</taxon>
        <taxon>Desulfonatronum</taxon>
    </lineage>
</organism>
<dbReference type="InterPro" id="IPR009057">
    <property type="entry name" value="Homeodomain-like_sf"/>
</dbReference>
<dbReference type="Pfam" id="PF02954">
    <property type="entry name" value="HTH_8"/>
    <property type="match status" value="1"/>
</dbReference>
<evidence type="ECO:0000256" key="5">
    <source>
        <dbReference type="ARBA" id="ARBA00022553"/>
    </source>
</evidence>
<keyword evidence="9" id="KW-0805">Transcription regulation</keyword>
<keyword evidence="6" id="KW-0547">Nucleotide-binding</keyword>
<dbReference type="GO" id="GO:0006355">
    <property type="term" value="P:regulation of DNA-templated transcription"/>
    <property type="evidence" value="ECO:0007669"/>
    <property type="project" value="InterPro"/>
</dbReference>
<dbReference type="InterPro" id="IPR025944">
    <property type="entry name" value="Sigma_54_int_dom_CS"/>
</dbReference>
<keyword evidence="10" id="KW-0238">DNA-binding</keyword>
<dbReference type="Proteomes" id="UP000198771">
    <property type="component" value="Unassembled WGS sequence"/>
</dbReference>
<dbReference type="GO" id="GO:0005737">
    <property type="term" value="C:cytoplasm"/>
    <property type="evidence" value="ECO:0007669"/>
    <property type="project" value="UniProtKB-SubCell"/>
</dbReference>
<feature type="domain" description="Sigma-54 factor interaction" evidence="17">
    <location>
        <begin position="155"/>
        <end position="384"/>
    </location>
</feature>
<feature type="modified residue" description="4-aspartylphosphate" evidence="16">
    <location>
        <position position="65"/>
    </location>
</feature>
<protein>
    <recommendedName>
        <fullName evidence="2">DNA-binding transcriptional regulator NtrC</fullName>
    </recommendedName>
    <alternativeName>
        <fullName evidence="14">Nitrogen regulation protein NR(I)</fullName>
    </alternativeName>
    <alternativeName>
        <fullName evidence="15">Nitrogen regulator I</fullName>
    </alternativeName>
</protein>
<evidence type="ECO:0000259" key="18">
    <source>
        <dbReference type="PROSITE" id="PS50110"/>
    </source>
</evidence>
<dbReference type="FunFam" id="3.40.50.300:FF:000006">
    <property type="entry name" value="DNA-binding transcriptional regulator NtrC"/>
    <property type="match status" value="1"/>
</dbReference>
<keyword evidence="8" id="KW-0902">Two-component regulatory system</keyword>
<dbReference type="FunFam" id="1.10.8.60:FF:000014">
    <property type="entry name" value="DNA-binding transcriptional regulator NtrC"/>
    <property type="match status" value="1"/>
</dbReference>
<reference evidence="19 20" key="1">
    <citation type="submission" date="2016-10" db="EMBL/GenBank/DDBJ databases">
        <authorList>
            <person name="de Groot N.N."/>
        </authorList>
    </citation>
    <scope>NUCLEOTIDE SEQUENCE [LARGE SCALE GENOMIC DNA]</scope>
    <source>
        <strain evidence="19 20">ASO4-2</strain>
    </source>
</reference>
<dbReference type="SUPFAM" id="SSF52540">
    <property type="entry name" value="P-loop containing nucleoside triphosphate hydrolases"/>
    <property type="match status" value="1"/>
</dbReference>
<dbReference type="PROSITE" id="PS00676">
    <property type="entry name" value="SIGMA54_INTERACT_2"/>
    <property type="match status" value="1"/>
</dbReference>
<evidence type="ECO:0000256" key="4">
    <source>
        <dbReference type="ARBA" id="ARBA00022491"/>
    </source>
</evidence>
<keyword evidence="20" id="KW-1185">Reference proteome</keyword>
<dbReference type="PRINTS" id="PR01590">
    <property type="entry name" value="HTHFIS"/>
</dbReference>
<dbReference type="CDD" id="cd00009">
    <property type="entry name" value="AAA"/>
    <property type="match status" value="1"/>
</dbReference>
<keyword evidence="12" id="KW-0804">Transcription</keyword>
<dbReference type="EMBL" id="FMXO01000016">
    <property type="protein sequence ID" value="SDB54140.1"/>
    <property type="molecule type" value="Genomic_DNA"/>
</dbReference>
<feature type="domain" description="Response regulatory" evidence="18">
    <location>
        <begin position="16"/>
        <end position="130"/>
    </location>
</feature>
<keyword evidence="4" id="KW-0678">Repressor</keyword>
<dbReference type="InterPro" id="IPR001789">
    <property type="entry name" value="Sig_transdc_resp-reg_receiver"/>
</dbReference>
<dbReference type="Gene3D" id="1.10.10.60">
    <property type="entry name" value="Homeodomain-like"/>
    <property type="match status" value="1"/>
</dbReference>
<dbReference type="InterPro" id="IPR002197">
    <property type="entry name" value="HTH_Fis"/>
</dbReference>
<evidence type="ECO:0000256" key="2">
    <source>
        <dbReference type="ARBA" id="ARBA00019059"/>
    </source>
</evidence>
<evidence type="ECO:0000256" key="13">
    <source>
        <dbReference type="ARBA" id="ARBA00023231"/>
    </source>
</evidence>
<dbReference type="Pfam" id="PF00072">
    <property type="entry name" value="Response_reg"/>
    <property type="match status" value="1"/>
</dbReference>